<gene>
    <name evidence="2" type="ORF">ACH5RR_023414</name>
</gene>
<evidence type="ECO:0000256" key="1">
    <source>
        <dbReference type="SAM" id="MobiDB-lite"/>
    </source>
</evidence>
<name>A0ABD2ZEI3_9GENT</name>
<sequence>MWRGFVSLDQFSGSREGDRDDPDFRFPLYGGRFLSYQEYVGEAREDILNREAMLMERKEELEPSTSASARLRSPIKLFSPATIVAKHY</sequence>
<keyword evidence="3" id="KW-1185">Reference proteome</keyword>
<organism evidence="2 3">
    <name type="scientific">Cinchona calisaya</name>
    <dbReference type="NCBI Taxonomy" id="153742"/>
    <lineage>
        <taxon>Eukaryota</taxon>
        <taxon>Viridiplantae</taxon>
        <taxon>Streptophyta</taxon>
        <taxon>Embryophyta</taxon>
        <taxon>Tracheophyta</taxon>
        <taxon>Spermatophyta</taxon>
        <taxon>Magnoliopsida</taxon>
        <taxon>eudicotyledons</taxon>
        <taxon>Gunneridae</taxon>
        <taxon>Pentapetalae</taxon>
        <taxon>asterids</taxon>
        <taxon>lamiids</taxon>
        <taxon>Gentianales</taxon>
        <taxon>Rubiaceae</taxon>
        <taxon>Cinchonoideae</taxon>
        <taxon>Cinchoneae</taxon>
        <taxon>Cinchona</taxon>
    </lineage>
</organism>
<dbReference type="Proteomes" id="UP001630127">
    <property type="component" value="Unassembled WGS sequence"/>
</dbReference>
<protein>
    <submittedName>
        <fullName evidence="2">Uncharacterized protein</fullName>
    </submittedName>
</protein>
<proteinExistence type="predicted"/>
<feature type="region of interest" description="Disordered" evidence="1">
    <location>
        <begin position="1"/>
        <end position="22"/>
    </location>
</feature>
<accession>A0ABD2ZEI3</accession>
<reference evidence="2 3" key="1">
    <citation type="submission" date="2024-11" db="EMBL/GenBank/DDBJ databases">
        <title>A near-complete genome assembly of Cinchona calisaya.</title>
        <authorList>
            <person name="Lian D.C."/>
            <person name="Zhao X.W."/>
            <person name="Wei L."/>
        </authorList>
    </citation>
    <scope>NUCLEOTIDE SEQUENCE [LARGE SCALE GENOMIC DNA]</scope>
    <source>
        <tissue evidence="2">Nenye</tissue>
    </source>
</reference>
<evidence type="ECO:0000313" key="3">
    <source>
        <dbReference type="Proteomes" id="UP001630127"/>
    </source>
</evidence>
<comment type="caution">
    <text evidence="2">The sequence shown here is derived from an EMBL/GenBank/DDBJ whole genome shotgun (WGS) entry which is preliminary data.</text>
</comment>
<evidence type="ECO:0000313" key="2">
    <source>
        <dbReference type="EMBL" id="KAL3516512.1"/>
    </source>
</evidence>
<dbReference type="AlphaFoldDB" id="A0ABD2ZEI3"/>
<dbReference type="EMBL" id="JBJUIK010000010">
    <property type="protein sequence ID" value="KAL3516512.1"/>
    <property type="molecule type" value="Genomic_DNA"/>
</dbReference>